<comment type="caution">
    <text evidence="2">The sequence shown here is derived from an EMBL/GenBank/DDBJ whole genome shotgun (WGS) entry which is preliminary data.</text>
</comment>
<keyword evidence="1" id="KW-1133">Transmembrane helix</keyword>
<feature type="transmembrane region" description="Helical" evidence="1">
    <location>
        <begin position="45"/>
        <end position="70"/>
    </location>
</feature>
<evidence type="ECO:0000256" key="1">
    <source>
        <dbReference type="SAM" id="Phobius"/>
    </source>
</evidence>
<protein>
    <submittedName>
        <fullName evidence="2">Uncharacterized protein</fullName>
    </submittedName>
</protein>
<dbReference type="EMBL" id="JARIHO010000114">
    <property type="protein sequence ID" value="KAJ7302608.1"/>
    <property type="molecule type" value="Genomic_DNA"/>
</dbReference>
<dbReference type="Proteomes" id="UP001218218">
    <property type="component" value="Unassembled WGS sequence"/>
</dbReference>
<keyword evidence="1" id="KW-0472">Membrane</keyword>
<keyword evidence="3" id="KW-1185">Reference proteome</keyword>
<sequence>MPRQPTVTETRITNITACLTPALTLLNELNDAFGPPFIQPISNTVLSLMAMVQVITLSYLTVKVLILCLYMKSETAGSLPPSVVDHMGKFLEIYTFIETQQEGNKIKQIFRQSEMNTLLKECQVGMHHACGIFKNTSF</sequence>
<proteinExistence type="predicted"/>
<reference evidence="2" key="1">
    <citation type="submission" date="2023-03" db="EMBL/GenBank/DDBJ databases">
        <title>Massive genome expansion in bonnet fungi (Mycena s.s.) driven by repeated elements and novel gene families across ecological guilds.</title>
        <authorList>
            <consortium name="Lawrence Berkeley National Laboratory"/>
            <person name="Harder C.B."/>
            <person name="Miyauchi S."/>
            <person name="Viragh M."/>
            <person name="Kuo A."/>
            <person name="Thoen E."/>
            <person name="Andreopoulos B."/>
            <person name="Lu D."/>
            <person name="Skrede I."/>
            <person name="Drula E."/>
            <person name="Henrissat B."/>
            <person name="Morin E."/>
            <person name="Kohler A."/>
            <person name="Barry K."/>
            <person name="LaButti K."/>
            <person name="Morin E."/>
            <person name="Salamov A."/>
            <person name="Lipzen A."/>
            <person name="Mereny Z."/>
            <person name="Hegedus B."/>
            <person name="Baldrian P."/>
            <person name="Stursova M."/>
            <person name="Weitz H."/>
            <person name="Taylor A."/>
            <person name="Grigoriev I.V."/>
            <person name="Nagy L.G."/>
            <person name="Martin F."/>
            <person name="Kauserud H."/>
        </authorList>
    </citation>
    <scope>NUCLEOTIDE SEQUENCE</scope>
    <source>
        <strain evidence="2">CBHHK002</strain>
    </source>
</reference>
<organism evidence="2 3">
    <name type="scientific">Mycena albidolilacea</name>
    <dbReference type="NCBI Taxonomy" id="1033008"/>
    <lineage>
        <taxon>Eukaryota</taxon>
        <taxon>Fungi</taxon>
        <taxon>Dikarya</taxon>
        <taxon>Basidiomycota</taxon>
        <taxon>Agaricomycotina</taxon>
        <taxon>Agaricomycetes</taxon>
        <taxon>Agaricomycetidae</taxon>
        <taxon>Agaricales</taxon>
        <taxon>Marasmiineae</taxon>
        <taxon>Mycenaceae</taxon>
        <taxon>Mycena</taxon>
    </lineage>
</organism>
<keyword evidence="1" id="KW-0812">Transmembrane</keyword>
<name>A0AAD6Z033_9AGAR</name>
<evidence type="ECO:0000313" key="2">
    <source>
        <dbReference type="EMBL" id="KAJ7302608.1"/>
    </source>
</evidence>
<accession>A0AAD6Z033</accession>
<evidence type="ECO:0000313" key="3">
    <source>
        <dbReference type="Proteomes" id="UP001218218"/>
    </source>
</evidence>
<dbReference type="AlphaFoldDB" id="A0AAD6Z033"/>
<gene>
    <name evidence="2" type="ORF">DFH08DRAFT_826489</name>
</gene>